<dbReference type="PANTHER" id="PTHR31977">
    <property type="entry name" value="UPF0696 PROTEIN C11ORF68"/>
    <property type="match status" value="1"/>
</dbReference>
<dbReference type="Pfam" id="PF08939">
    <property type="entry name" value="Bles03"/>
    <property type="match status" value="1"/>
</dbReference>
<keyword evidence="3" id="KW-1185">Reference proteome</keyword>
<comment type="caution">
    <text evidence="2">The sequence shown here is derived from an EMBL/GenBank/DDBJ whole genome shotgun (WGS) entry which is preliminary data.</text>
</comment>
<dbReference type="InterPro" id="IPR023398">
    <property type="entry name" value="TIF_eIF4e-like"/>
</dbReference>
<protein>
    <recommendedName>
        <fullName evidence="4">DUF1917-domain-containing protein</fullName>
    </recommendedName>
</protein>
<proteinExistence type="inferred from homology"/>
<dbReference type="AlphaFoldDB" id="A0AAV9HTI4"/>
<dbReference type="SUPFAM" id="SSF55418">
    <property type="entry name" value="eIF4e-like"/>
    <property type="match status" value="1"/>
</dbReference>
<name>A0AAV9HTI4_9PEZI</name>
<gene>
    <name evidence="2" type="ORF">QBC42DRAFT_263674</name>
</gene>
<reference evidence="2" key="1">
    <citation type="journal article" date="2023" name="Mol. Phylogenet. Evol.">
        <title>Genome-scale phylogeny and comparative genomics of the fungal order Sordariales.</title>
        <authorList>
            <person name="Hensen N."/>
            <person name="Bonometti L."/>
            <person name="Westerberg I."/>
            <person name="Brannstrom I.O."/>
            <person name="Guillou S."/>
            <person name="Cros-Aarteil S."/>
            <person name="Calhoun S."/>
            <person name="Haridas S."/>
            <person name="Kuo A."/>
            <person name="Mondo S."/>
            <person name="Pangilinan J."/>
            <person name="Riley R."/>
            <person name="LaButti K."/>
            <person name="Andreopoulos B."/>
            <person name="Lipzen A."/>
            <person name="Chen C."/>
            <person name="Yan M."/>
            <person name="Daum C."/>
            <person name="Ng V."/>
            <person name="Clum A."/>
            <person name="Steindorff A."/>
            <person name="Ohm R.A."/>
            <person name="Martin F."/>
            <person name="Silar P."/>
            <person name="Natvig D.O."/>
            <person name="Lalanne C."/>
            <person name="Gautier V."/>
            <person name="Ament-Velasquez S.L."/>
            <person name="Kruys A."/>
            <person name="Hutchinson M.I."/>
            <person name="Powell A.J."/>
            <person name="Barry K."/>
            <person name="Miller A.N."/>
            <person name="Grigoriev I.V."/>
            <person name="Debuchy R."/>
            <person name="Gladieux P."/>
            <person name="Hiltunen Thoren M."/>
            <person name="Johannesson H."/>
        </authorList>
    </citation>
    <scope>NUCLEOTIDE SEQUENCE</scope>
    <source>
        <strain evidence="2">PSN324</strain>
    </source>
</reference>
<reference evidence="2" key="2">
    <citation type="submission" date="2023-06" db="EMBL/GenBank/DDBJ databases">
        <authorList>
            <consortium name="Lawrence Berkeley National Laboratory"/>
            <person name="Mondo S.J."/>
            <person name="Hensen N."/>
            <person name="Bonometti L."/>
            <person name="Westerberg I."/>
            <person name="Brannstrom I.O."/>
            <person name="Guillou S."/>
            <person name="Cros-Aarteil S."/>
            <person name="Calhoun S."/>
            <person name="Haridas S."/>
            <person name="Kuo A."/>
            <person name="Pangilinan J."/>
            <person name="Riley R."/>
            <person name="Labutti K."/>
            <person name="Andreopoulos B."/>
            <person name="Lipzen A."/>
            <person name="Chen C."/>
            <person name="Yanf M."/>
            <person name="Daum C."/>
            <person name="Ng V."/>
            <person name="Clum A."/>
            <person name="Steindorff A."/>
            <person name="Ohm R."/>
            <person name="Martin F."/>
            <person name="Silar P."/>
            <person name="Natvig D."/>
            <person name="Lalanne C."/>
            <person name="Gautier V."/>
            <person name="Ament-Velasquez S.L."/>
            <person name="Kruys A."/>
            <person name="Hutchinson M.I."/>
            <person name="Powell A.J."/>
            <person name="Barry K."/>
            <person name="Miller A.N."/>
            <person name="Grigoriev I.V."/>
            <person name="Debuchy R."/>
            <person name="Gladieux P."/>
            <person name="Thoren M.H."/>
            <person name="Johannesson H."/>
        </authorList>
    </citation>
    <scope>NUCLEOTIDE SEQUENCE</scope>
    <source>
        <strain evidence="2">PSN324</strain>
    </source>
</reference>
<dbReference type="InterPro" id="IPR015034">
    <property type="entry name" value="Bles03"/>
</dbReference>
<dbReference type="EMBL" id="MU864950">
    <property type="protein sequence ID" value="KAK4464215.1"/>
    <property type="molecule type" value="Genomic_DNA"/>
</dbReference>
<sequence length="333" mass="38033">MMLDCFTLYQTFFQPNLLGYLIPRNLRIMFSEMDSDNDSDFYGSEPIITRLKSRVSSFSPSHYRSTHPHPNLITLRLTPSSSSFSSSPPDPSKLSTRLHNRFAHLPSCAWQLTESLDAFLTRLPPATTDRTLDRPWIYIANPYIPPEPASHPQSLSHLIKGGTERLALLEEFITQVNEKTKSPFAAKREIAKARKEAISDLRELAEVTNQVSGKWMLFPEPGSVNEVWATIVKATANNELGIGAKVETRVRSDKERLICIYTADFRDKDDVTRVLRRLKELELVRPGGRQIYYKCDAWTELNIYGGNKWEIPASMYSSNEIFAYLKEQAAKRL</sequence>
<comment type="similarity">
    <text evidence="1">Belongs to the UPF0696 family.</text>
</comment>
<accession>A0AAV9HTI4</accession>
<evidence type="ECO:0000313" key="2">
    <source>
        <dbReference type="EMBL" id="KAK4464215.1"/>
    </source>
</evidence>
<dbReference type="Gene3D" id="3.30.760.10">
    <property type="entry name" value="RNA Cap, Translation Initiation Factor Eif4e"/>
    <property type="match status" value="1"/>
</dbReference>
<dbReference type="PANTHER" id="PTHR31977:SF1">
    <property type="entry name" value="UPF0696 PROTEIN C11ORF68"/>
    <property type="match status" value="1"/>
</dbReference>
<evidence type="ECO:0000313" key="3">
    <source>
        <dbReference type="Proteomes" id="UP001321749"/>
    </source>
</evidence>
<evidence type="ECO:0000256" key="1">
    <source>
        <dbReference type="ARBA" id="ARBA00010568"/>
    </source>
</evidence>
<evidence type="ECO:0008006" key="4">
    <source>
        <dbReference type="Google" id="ProtNLM"/>
    </source>
</evidence>
<organism evidence="2 3">
    <name type="scientific">Cladorrhinum samala</name>
    <dbReference type="NCBI Taxonomy" id="585594"/>
    <lineage>
        <taxon>Eukaryota</taxon>
        <taxon>Fungi</taxon>
        <taxon>Dikarya</taxon>
        <taxon>Ascomycota</taxon>
        <taxon>Pezizomycotina</taxon>
        <taxon>Sordariomycetes</taxon>
        <taxon>Sordariomycetidae</taxon>
        <taxon>Sordariales</taxon>
        <taxon>Podosporaceae</taxon>
        <taxon>Cladorrhinum</taxon>
    </lineage>
</organism>
<dbReference type="Proteomes" id="UP001321749">
    <property type="component" value="Unassembled WGS sequence"/>
</dbReference>